<keyword evidence="9" id="KW-0961">Cell wall biogenesis/degradation</keyword>
<proteinExistence type="predicted"/>
<feature type="non-terminal residue" evidence="11">
    <location>
        <position position="98"/>
    </location>
</feature>
<dbReference type="SUPFAM" id="SSF53955">
    <property type="entry name" value="Lysozyme-like"/>
    <property type="match status" value="1"/>
</dbReference>
<dbReference type="GO" id="GO:0030288">
    <property type="term" value="C:outer membrane-bounded periplasmic space"/>
    <property type="evidence" value="ECO:0007669"/>
    <property type="project" value="TreeGrafter"/>
</dbReference>
<dbReference type="EMBL" id="PYKB01000262">
    <property type="protein sequence ID" value="TGD02188.1"/>
    <property type="molecule type" value="Genomic_DNA"/>
</dbReference>
<dbReference type="PANTHER" id="PTHR32282:SF27">
    <property type="entry name" value="PENICILLIN-BINDING PROTEIN 1A"/>
    <property type="match status" value="1"/>
</dbReference>
<evidence type="ECO:0000256" key="9">
    <source>
        <dbReference type="ARBA" id="ARBA00023316"/>
    </source>
</evidence>
<evidence type="ECO:0000256" key="2">
    <source>
        <dbReference type="ARBA" id="ARBA00004752"/>
    </source>
</evidence>
<comment type="subcellular location">
    <subcellularLocation>
        <location evidence="1">Membrane</location>
    </subcellularLocation>
</comment>
<evidence type="ECO:0000256" key="8">
    <source>
        <dbReference type="ARBA" id="ARBA00023136"/>
    </source>
</evidence>
<reference evidence="11 12" key="1">
    <citation type="submission" date="2018-03" db="EMBL/GenBank/DDBJ databases">
        <title>Non-Typhoidal Salmonella genome sequencing and assembly.</title>
        <authorList>
            <person name="Matchawe C."/>
        </authorList>
    </citation>
    <scope>NUCLEOTIDE SEQUENCE [LARGE SCALE GENOMIC DNA]</scope>
    <source>
        <strain evidence="11 12">35dea</strain>
    </source>
</reference>
<organism evidence="11 12">
    <name type="scientific">Salmonella enterica subsp. enterica serovar Wilhelmsburg</name>
    <dbReference type="NCBI Taxonomy" id="1960126"/>
    <lineage>
        <taxon>Bacteria</taxon>
        <taxon>Pseudomonadati</taxon>
        <taxon>Pseudomonadota</taxon>
        <taxon>Gammaproteobacteria</taxon>
        <taxon>Enterobacterales</taxon>
        <taxon>Enterobacteriaceae</taxon>
        <taxon>Salmonella</taxon>
    </lineage>
</organism>
<feature type="domain" description="Glycosyl transferase family 51" evidence="10">
    <location>
        <begin position="4"/>
        <end position="98"/>
    </location>
</feature>
<keyword evidence="7" id="KW-1133">Transmembrane helix</keyword>
<dbReference type="Gene3D" id="1.10.3810.10">
    <property type="entry name" value="Biosynthetic peptidoglycan transglycosylase-like"/>
    <property type="match status" value="1"/>
</dbReference>
<comment type="caution">
    <text evidence="11">The sequence shown here is derived from an EMBL/GenBank/DDBJ whole genome shotgun (WGS) entry which is preliminary data.</text>
</comment>
<dbReference type="Proteomes" id="UP000298491">
    <property type="component" value="Unassembled WGS sequence"/>
</dbReference>
<keyword evidence="4" id="KW-0812">Transmembrane</keyword>
<accession>A0A659RJN2</accession>
<dbReference type="InterPro" id="IPR023346">
    <property type="entry name" value="Lysozyme-like_dom_sf"/>
</dbReference>
<evidence type="ECO:0000313" key="12">
    <source>
        <dbReference type="Proteomes" id="UP000298491"/>
    </source>
</evidence>
<comment type="pathway">
    <text evidence="2">Cell wall biogenesis; peptidoglycan biosynthesis.</text>
</comment>
<dbReference type="GO" id="GO:0008955">
    <property type="term" value="F:peptidoglycan glycosyltransferase activity"/>
    <property type="evidence" value="ECO:0007669"/>
    <property type="project" value="TreeGrafter"/>
</dbReference>
<dbReference type="InterPro" id="IPR001264">
    <property type="entry name" value="Glyco_trans_51"/>
</dbReference>
<dbReference type="GO" id="GO:0016020">
    <property type="term" value="C:membrane"/>
    <property type="evidence" value="ECO:0007669"/>
    <property type="project" value="UniProtKB-SubCell"/>
</dbReference>
<protein>
    <submittedName>
        <fullName evidence="11">Carboxypeptidase/penicillin-binding protein 1A</fullName>
    </submittedName>
</protein>
<keyword evidence="3" id="KW-0808">Transferase</keyword>
<evidence type="ECO:0000256" key="5">
    <source>
        <dbReference type="ARBA" id="ARBA00022960"/>
    </source>
</evidence>
<keyword evidence="11" id="KW-0121">Carboxypeptidase</keyword>
<sequence>ICRPASGALTAGHAAQGASTLTQQRARTFFLSPERTLMRKIKEAFLAIRIEQLLNKNEILDLYLNKIYLGYRAYGVGAAAQVYFGKTVDQLSLSDMAV</sequence>
<gene>
    <name evidence="11" type="primary">mrcA</name>
    <name evidence="11" type="ORF">C9F09_02980</name>
</gene>
<name>A0A659RJN2_SALET</name>
<evidence type="ECO:0000256" key="1">
    <source>
        <dbReference type="ARBA" id="ARBA00004370"/>
    </source>
</evidence>
<evidence type="ECO:0000256" key="4">
    <source>
        <dbReference type="ARBA" id="ARBA00022692"/>
    </source>
</evidence>
<dbReference type="GO" id="GO:0009252">
    <property type="term" value="P:peptidoglycan biosynthetic process"/>
    <property type="evidence" value="ECO:0007669"/>
    <property type="project" value="UniProtKB-KW"/>
</dbReference>
<dbReference type="GO" id="GO:0004180">
    <property type="term" value="F:carboxypeptidase activity"/>
    <property type="evidence" value="ECO:0007669"/>
    <property type="project" value="UniProtKB-KW"/>
</dbReference>
<dbReference type="InterPro" id="IPR050396">
    <property type="entry name" value="Glycosyltr_51/Transpeptidase"/>
</dbReference>
<keyword evidence="11" id="KW-0645">Protease</keyword>
<keyword evidence="8" id="KW-0472">Membrane</keyword>
<keyword evidence="6" id="KW-0573">Peptidoglycan synthesis</keyword>
<evidence type="ECO:0000256" key="7">
    <source>
        <dbReference type="ARBA" id="ARBA00022989"/>
    </source>
</evidence>
<dbReference type="PANTHER" id="PTHR32282">
    <property type="entry name" value="BINDING PROTEIN TRANSPEPTIDASE, PUTATIVE-RELATED"/>
    <property type="match status" value="1"/>
</dbReference>
<evidence type="ECO:0000259" key="10">
    <source>
        <dbReference type="Pfam" id="PF00912"/>
    </source>
</evidence>
<evidence type="ECO:0000256" key="3">
    <source>
        <dbReference type="ARBA" id="ARBA00022679"/>
    </source>
</evidence>
<dbReference type="GO" id="GO:0071555">
    <property type="term" value="P:cell wall organization"/>
    <property type="evidence" value="ECO:0007669"/>
    <property type="project" value="UniProtKB-KW"/>
</dbReference>
<dbReference type="InterPro" id="IPR036950">
    <property type="entry name" value="PBP_transglycosylase"/>
</dbReference>
<evidence type="ECO:0000256" key="6">
    <source>
        <dbReference type="ARBA" id="ARBA00022984"/>
    </source>
</evidence>
<dbReference type="Pfam" id="PF00912">
    <property type="entry name" value="Transgly"/>
    <property type="match status" value="1"/>
</dbReference>
<keyword evidence="11" id="KW-0378">Hydrolase</keyword>
<dbReference type="AlphaFoldDB" id="A0A659RJN2"/>
<keyword evidence="5" id="KW-0133">Cell shape</keyword>
<feature type="non-terminal residue" evidence="11">
    <location>
        <position position="1"/>
    </location>
</feature>
<evidence type="ECO:0000313" key="11">
    <source>
        <dbReference type="EMBL" id="TGD02188.1"/>
    </source>
</evidence>
<dbReference type="GO" id="GO:0008360">
    <property type="term" value="P:regulation of cell shape"/>
    <property type="evidence" value="ECO:0007669"/>
    <property type="project" value="UniProtKB-KW"/>
</dbReference>